<reference evidence="4" key="1">
    <citation type="journal article" date="2023" name="Commun. Biol.">
        <title>Genome analysis of Parmales, the sister group of diatoms, reveals the evolutionary specialization of diatoms from phago-mixotrophs to photoautotrophs.</title>
        <authorList>
            <person name="Ban H."/>
            <person name="Sato S."/>
            <person name="Yoshikawa S."/>
            <person name="Yamada K."/>
            <person name="Nakamura Y."/>
            <person name="Ichinomiya M."/>
            <person name="Sato N."/>
            <person name="Blanc-Mathieu R."/>
            <person name="Endo H."/>
            <person name="Kuwata A."/>
            <person name="Ogata H."/>
        </authorList>
    </citation>
    <scope>NUCLEOTIDE SEQUENCE [LARGE SCALE GENOMIC DNA]</scope>
    <source>
        <strain evidence="4">NIES 3700</strain>
    </source>
</reference>
<protein>
    <submittedName>
        <fullName evidence="3">Uncharacterized protein</fullName>
    </submittedName>
</protein>
<feature type="transmembrane region" description="Helical" evidence="2">
    <location>
        <begin position="35"/>
        <end position="58"/>
    </location>
</feature>
<dbReference type="OrthoDB" id="10262656at2759"/>
<keyword evidence="4" id="KW-1185">Reference proteome</keyword>
<comment type="caution">
    <text evidence="3">The sequence shown here is derived from an EMBL/GenBank/DDBJ whole genome shotgun (WGS) entry which is preliminary data.</text>
</comment>
<evidence type="ECO:0000313" key="4">
    <source>
        <dbReference type="Proteomes" id="UP001165122"/>
    </source>
</evidence>
<keyword evidence="2" id="KW-0472">Membrane</keyword>
<evidence type="ECO:0000256" key="2">
    <source>
        <dbReference type="SAM" id="Phobius"/>
    </source>
</evidence>
<feature type="compositionally biased region" description="Low complexity" evidence="1">
    <location>
        <begin position="87"/>
        <end position="96"/>
    </location>
</feature>
<dbReference type="GO" id="GO:0022857">
    <property type="term" value="F:transmembrane transporter activity"/>
    <property type="evidence" value="ECO:0007669"/>
    <property type="project" value="InterPro"/>
</dbReference>
<dbReference type="Pfam" id="PF07690">
    <property type="entry name" value="MFS_1"/>
    <property type="match status" value="1"/>
</dbReference>
<keyword evidence="2" id="KW-1133">Transmembrane helix</keyword>
<feature type="transmembrane region" description="Helical" evidence="2">
    <location>
        <begin position="153"/>
        <end position="173"/>
    </location>
</feature>
<accession>A0A9W7L0A5</accession>
<gene>
    <name evidence="3" type="ORF">TrLO_g3915</name>
</gene>
<sequence length="308" mass="34646">MFLICFSRLLVGFYKQTYTLTTTILTSNTDSRSKVIGQISAILTTGWILGPSVGSWISGHGGKMYIPAISSTMMFFNYVICKLFFPSSSSPSSPSKLSKKSSPKKSKLISPIPLPILPSFLSLLLLRFLTSTTYTLNLKSYHLNKYNIPLTSMGYYSSYTSVLSLVTNLWVLPKSGGFIERGYRRIAIATFCLLLIFLSVLSEFLTLRPSIFSAFSYHIFVYLPVYTISYSLASSTLKTELNWRSKCEGRVGEVMGSLDFCMNGVGVFSPVWRAKMLRDLGREERGEVYNELVEVIDEIIFKVKIFFA</sequence>
<dbReference type="AlphaFoldDB" id="A0A9W7L0A5"/>
<feature type="compositionally biased region" description="Basic residues" evidence="1">
    <location>
        <begin position="97"/>
        <end position="107"/>
    </location>
</feature>
<dbReference type="EMBL" id="BRXW01000297">
    <property type="protein sequence ID" value="GMI17571.1"/>
    <property type="molecule type" value="Genomic_DNA"/>
</dbReference>
<name>A0A9W7L0A5_9STRA</name>
<dbReference type="InterPro" id="IPR036259">
    <property type="entry name" value="MFS_trans_sf"/>
</dbReference>
<keyword evidence="2" id="KW-0812">Transmembrane</keyword>
<feature type="transmembrane region" description="Helical" evidence="2">
    <location>
        <begin position="185"/>
        <end position="205"/>
    </location>
</feature>
<evidence type="ECO:0000313" key="3">
    <source>
        <dbReference type="EMBL" id="GMI17571.1"/>
    </source>
</evidence>
<organism evidence="3 4">
    <name type="scientific">Triparma laevis f. longispina</name>
    <dbReference type="NCBI Taxonomy" id="1714387"/>
    <lineage>
        <taxon>Eukaryota</taxon>
        <taxon>Sar</taxon>
        <taxon>Stramenopiles</taxon>
        <taxon>Ochrophyta</taxon>
        <taxon>Bolidophyceae</taxon>
        <taxon>Parmales</taxon>
        <taxon>Triparmaceae</taxon>
        <taxon>Triparma</taxon>
    </lineage>
</organism>
<dbReference type="InterPro" id="IPR011701">
    <property type="entry name" value="MFS"/>
</dbReference>
<dbReference type="Proteomes" id="UP001165122">
    <property type="component" value="Unassembled WGS sequence"/>
</dbReference>
<feature type="transmembrane region" description="Helical" evidence="2">
    <location>
        <begin position="106"/>
        <end position="129"/>
    </location>
</feature>
<dbReference type="SUPFAM" id="SSF103473">
    <property type="entry name" value="MFS general substrate transporter"/>
    <property type="match status" value="1"/>
</dbReference>
<proteinExistence type="predicted"/>
<dbReference type="Gene3D" id="1.20.1250.20">
    <property type="entry name" value="MFS general substrate transporter like domains"/>
    <property type="match status" value="1"/>
</dbReference>
<feature type="transmembrane region" description="Helical" evidence="2">
    <location>
        <begin position="211"/>
        <end position="233"/>
    </location>
</feature>
<feature type="region of interest" description="Disordered" evidence="1">
    <location>
        <begin position="87"/>
        <end position="107"/>
    </location>
</feature>
<evidence type="ECO:0000256" key="1">
    <source>
        <dbReference type="SAM" id="MobiDB-lite"/>
    </source>
</evidence>